<gene>
    <name evidence="8" type="primary">chrA</name>
    <name evidence="8" type="ORF">GWK08_15905</name>
</gene>
<dbReference type="RefSeq" id="WP_163608217.1">
    <property type="nucleotide sequence ID" value="NZ_JAABOO010000003.1"/>
</dbReference>
<reference evidence="8 9" key="1">
    <citation type="submission" date="2020-01" db="EMBL/GenBank/DDBJ databases">
        <title>Leptobacterium flavescens.</title>
        <authorList>
            <person name="Wang G."/>
        </authorList>
    </citation>
    <scope>NUCLEOTIDE SEQUENCE [LARGE SCALE GENOMIC DNA]</scope>
    <source>
        <strain evidence="8 9">KCTC 22160</strain>
    </source>
</reference>
<feature type="transmembrane region" description="Helical" evidence="7">
    <location>
        <begin position="334"/>
        <end position="352"/>
    </location>
</feature>
<feature type="transmembrane region" description="Helical" evidence="7">
    <location>
        <begin position="274"/>
        <end position="295"/>
    </location>
</feature>
<dbReference type="NCBIfam" id="TIGR00937">
    <property type="entry name" value="2A51"/>
    <property type="match status" value="1"/>
</dbReference>
<evidence type="ECO:0000256" key="3">
    <source>
        <dbReference type="ARBA" id="ARBA00022475"/>
    </source>
</evidence>
<feature type="transmembrane region" description="Helical" evidence="7">
    <location>
        <begin position="307"/>
        <end position="328"/>
    </location>
</feature>
<evidence type="ECO:0000313" key="9">
    <source>
        <dbReference type="Proteomes" id="UP000468581"/>
    </source>
</evidence>
<keyword evidence="6 7" id="KW-0472">Membrane</keyword>
<feature type="transmembrane region" description="Helical" evidence="7">
    <location>
        <begin position="78"/>
        <end position="102"/>
    </location>
</feature>
<feature type="transmembrane region" description="Helical" evidence="7">
    <location>
        <begin position="212"/>
        <end position="231"/>
    </location>
</feature>
<keyword evidence="4 7" id="KW-0812">Transmembrane</keyword>
<evidence type="ECO:0000256" key="1">
    <source>
        <dbReference type="ARBA" id="ARBA00004651"/>
    </source>
</evidence>
<dbReference type="Pfam" id="PF02417">
    <property type="entry name" value="Chromate_transp"/>
    <property type="match status" value="2"/>
</dbReference>
<evidence type="ECO:0000256" key="2">
    <source>
        <dbReference type="ARBA" id="ARBA00005262"/>
    </source>
</evidence>
<comment type="subcellular location">
    <subcellularLocation>
        <location evidence="1">Cell membrane</location>
        <topology evidence="1">Multi-pass membrane protein</topology>
    </subcellularLocation>
</comment>
<keyword evidence="5 7" id="KW-1133">Transmembrane helix</keyword>
<dbReference type="GO" id="GO:0005886">
    <property type="term" value="C:plasma membrane"/>
    <property type="evidence" value="ECO:0007669"/>
    <property type="project" value="UniProtKB-SubCell"/>
</dbReference>
<dbReference type="GO" id="GO:0015109">
    <property type="term" value="F:chromate transmembrane transporter activity"/>
    <property type="evidence" value="ECO:0007669"/>
    <property type="project" value="InterPro"/>
</dbReference>
<feature type="transmembrane region" description="Helical" evidence="7">
    <location>
        <begin position="12"/>
        <end position="31"/>
    </location>
</feature>
<proteinExistence type="inferred from homology"/>
<dbReference type="PANTHER" id="PTHR33567:SF3">
    <property type="entry name" value="CHROMATE ION TRANSPORTER (EUROFUNG)"/>
    <property type="match status" value="1"/>
</dbReference>
<feature type="transmembrane region" description="Helical" evidence="7">
    <location>
        <begin position="143"/>
        <end position="176"/>
    </location>
</feature>
<comment type="similarity">
    <text evidence="2">Belongs to the chromate ion transporter (CHR) (TC 2.A.51) family.</text>
</comment>
<dbReference type="InterPro" id="IPR003370">
    <property type="entry name" value="Chromate_transpt"/>
</dbReference>
<organism evidence="8 9">
    <name type="scientific">Leptobacterium flavescens</name>
    <dbReference type="NCBI Taxonomy" id="472055"/>
    <lineage>
        <taxon>Bacteria</taxon>
        <taxon>Pseudomonadati</taxon>
        <taxon>Bacteroidota</taxon>
        <taxon>Flavobacteriia</taxon>
        <taxon>Flavobacteriales</taxon>
        <taxon>Flavobacteriaceae</taxon>
        <taxon>Leptobacterium</taxon>
    </lineage>
</organism>
<keyword evidence="9" id="KW-1185">Reference proteome</keyword>
<evidence type="ECO:0000256" key="5">
    <source>
        <dbReference type="ARBA" id="ARBA00022989"/>
    </source>
</evidence>
<feature type="transmembrane region" description="Helical" evidence="7">
    <location>
        <begin position="188"/>
        <end position="205"/>
    </location>
</feature>
<dbReference type="PANTHER" id="PTHR33567">
    <property type="entry name" value="CHROMATE ION TRANSPORTER (EUROFUNG)"/>
    <property type="match status" value="1"/>
</dbReference>
<protein>
    <submittedName>
        <fullName evidence="8">Chromate efflux transporter</fullName>
    </submittedName>
</protein>
<evidence type="ECO:0000313" key="8">
    <source>
        <dbReference type="EMBL" id="NER14941.1"/>
    </source>
</evidence>
<evidence type="ECO:0000256" key="4">
    <source>
        <dbReference type="ARBA" id="ARBA00022692"/>
    </source>
</evidence>
<accession>A0A6P0UNI0</accession>
<dbReference type="AlphaFoldDB" id="A0A6P0UNI0"/>
<name>A0A6P0UNI0_9FLAO</name>
<evidence type="ECO:0000256" key="6">
    <source>
        <dbReference type="ARBA" id="ARBA00023136"/>
    </source>
</evidence>
<keyword evidence="3" id="KW-1003">Cell membrane</keyword>
<sequence length="376" mass="40991">MTSTEKLKEVAIVFFKLGCFAFGGPAAHIAMMEEEIVNKREWMSRQHFLDLMGVTNLIPGPNSTEMTMHCGHERAGKAGLFVAGACFIFPAVVITGIFAWLYAEYGQLPKVEPFIYGIKPAVLAIIAAAVFKLGKKALKGWELGILGLVVLLASLSGLNEILALLGAGFIGILYFYIKTGASKNVKSIFPFLFIQIPVFSTSNLSSLKVFWVFLKVGAVLYGSGYVLFAYLDAELVMRGWLSRQQLIDAVAIGQFTPGPVLSTATFIGYQLQGFWGAIAATLGIFLPSFLFVLLLNPLLPRMRKSKLLGYFLDSVNIAAVAVMLAVLFEMGKDTLTGWEGIIIALISFILTFGFKKINAMWIVIGGALLGYLLQLI</sequence>
<dbReference type="InterPro" id="IPR014047">
    <property type="entry name" value="Chr_Tranpt_l_chain"/>
</dbReference>
<dbReference type="Proteomes" id="UP000468581">
    <property type="component" value="Unassembled WGS sequence"/>
</dbReference>
<evidence type="ECO:0000256" key="7">
    <source>
        <dbReference type="SAM" id="Phobius"/>
    </source>
</evidence>
<dbReference type="PIRSF" id="PIRSF004810">
    <property type="entry name" value="ChrA"/>
    <property type="match status" value="1"/>
</dbReference>
<comment type="caution">
    <text evidence="8">The sequence shown here is derived from an EMBL/GenBank/DDBJ whole genome shotgun (WGS) entry which is preliminary data.</text>
</comment>
<feature type="transmembrane region" description="Helical" evidence="7">
    <location>
        <begin position="114"/>
        <end position="131"/>
    </location>
</feature>
<dbReference type="EMBL" id="JAABOO010000003">
    <property type="protein sequence ID" value="NER14941.1"/>
    <property type="molecule type" value="Genomic_DNA"/>
</dbReference>